<dbReference type="CDD" id="cd00038">
    <property type="entry name" value="CAP_ED"/>
    <property type="match status" value="1"/>
</dbReference>
<dbReference type="GO" id="GO:0003677">
    <property type="term" value="F:DNA binding"/>
    <property type="evidence" value="ECO:0007669"/>
    <property type="project" value="UniProtKB-KW"/>
</dbReference>
<keyword evidence="1" id="KW-0805">Transcription regulation</keyword>
<dbReference type="PROSITE" id="PS00888">
    <property type="entry name" value="CNMP_BINDING_1"/>
    <property type="match status" value="1"/>
</dbReference>
<feature type="domain" description="Cyclic nucleotide-binding" evidence="5">
    <location>
        <begin position="87"/>
        <end position="147"/>
    </location>
</feature>
<accession>A0A7Y8GW51</accession>
<evidence type="ECO:0000259" key="5">
    <source>
        <dbReference type="PROSITE" id="PS50042"/>
    </source>
</evidence>
<feature type="domain" description="HTH crp-type" evidence="6">
    <location>
        <begin position="196"/>
        <end position="269"/>
    </location>
</feature>
<protein>
    <submittedName>
        <fullName evidence="7">Crp/Fnr family transcriptional regulator</fullName>
    </submittedName>
</protein>
<dbReference type="GO" id="GO:0005829">
    <property type="term" value="C:cytosol"/>
    <property type="evidence" value="ECO:0007669"/>
    <property type="project" value="TreeGrafter"/>
</dbReference>
<evidence type="ECO:0000256" key="2">
    <source>
        <dbReference type="ARBA" id="ARBA00023125"/>
    </source>
</evidence>
<comment type="caution">
    <text evidence="7">The sequence shown here is derived from an EMBL/GenBank/DDBJ whole genome shotgun (WGS) entry which is preliminary data.</text>
</comment>
<dbReference type="PROSITE" id="PS51063">
    <property type="entry name" value="HTH_CRP_2"/>
    <property type="match status" value="1"/>
</dbReference>
<evidence type="ECO:0000256" key="3">
    <source>
        <dbReference type="ARBA" id="ARBA00023163"/>
    </source>
</evidence>
<dbReference type="Gene3D" id="2.60.120.10">
    <property type="entry name" value="Jelly Rolls"/>
    <property type="match status" value="1"/>
</dbReference>
<dbReference type="PROSITE" id="PS50042">
    <property type="entry name" value="CNMP_BINDING_3"/>
    <property type="match status" value="1"/>
</dbReference>
<dbReference type="InterPro" id="IPR018490">
    <property type="entry name" value="cNMP-bd_dom_sf"/>
</dbReference>
<dbReference type="PANTHER" id="PTHR24567:SF75">
    <property type="entry name" value="FUMARATE AND NITRATE REDUCTION REGULATORY PROTEIN"/>
    <property type="match status" value="1"/>
</dbReference>
<name>A0A7Y8GW51_9BURK</name>
<dbReference type="PRINTS" id="PR00034">
    <property type="entry name" value="HTHCRP"/>
</dbReference>
<dbReference type="EMBL" id="VYGV01000007">
    <property type="protein sequence ID" value="NWF45952.1"/>
    <property type="molecule type" value="Genomic_DNA"/>
</dbReference>
<proteinExistence type="predicted"/>
<dbReference type="Gene3D" id="1.10.10.10">
    <property type="entry name" value="Winged helix-like DNA-binding domain superfamily/Winged helix DNA-binding domain"/>
    <property type="match status" value="1"/>
</dbReference>
<dbReference type="Proteomes" id="UP000545507">
    <property type="component" value="Unassembled WGS sequence"/>
</dbReference>
<evidence type="ECO:0000313" key="7">
    <source>
        <dbReference type="EMBL" id="NWF45952.1"/>
    </source>
</evidence>
<dbReference type="GO" id="GO:0003700">
    <property type="term" value="F:DNA-binding transcription factor activity"/>
    <property type="evidence" value="ECO:0007669"/>
    <property type="project" value="TreeGrafter"/>
</dbReference>
<dbReference type="Pfam" id="PF13545">
    <property type="entry name" value="HTH_Crp_2"/>
    <property type="match status" value="1"/>
</dbReference>
<evidence type="ECO:0000313" key="8">
    <source>
        <dbReference type="Proteomes" id="UP000545507"/>
    </source>
</evidence>
<dbReference type="InterPro" id="IPR036388">
    <property type="entry name" value="WH-like_DNA-bd_sf"/>
</dbReference>
<dbReference type="InterPro" id="IPR018488">
    <property type="entry name" value="cNMP-bd_CS"/>
</dbReference>
<sequence>MPSLIAGTRALSDAKSFRQRQEVPFRSHPMNCPDPFQITDQRTPHGLIPTKSVGATIADLLQLSGVPAGSSDIAARLPVTIRKVHTGESLVHEGAPADALFFVRAGTFKVFRTDKDGYEQVLAFAIRSELLGFDALCMATYPVAITALEESAVYVVPRCDIPRLCEALPAFGLMLQRSGSLTLARSRELVDIMAAVASEVRLARFLIQHSRRMADCGQSPRRFLLRMGRREISSLLGVAHETVSRSFTTLSSLGLVQVCAREVEILDMDGLGAFARSTRRQLDAPAPPRARTPAHRVPAQGRYAQALSLAA</sequence>
<evidence type="ECO:0000259" key="6">
    <source>
        <dbReference type="PROSITE" id="PS51063"/>
    </source>
</evidence>
<dbReference type="SMART" id="SM00100">
    <property type="entry name" value="cNMP"/>
    <property type="match status" value="1"/>
</dbReference>
<keyword evidence="2" id="KW-0238">DNA-binding</keyword>
<dbReference type="SUPFAM" id="SSF46785">
    <property type="entry name" value="Winged helix' DNA-binding domain"/>
    <property type="match status" value="1"/>
</dbReference>
<dbReference type="InterPro" id="IPR050397">
    <property type="entry name" value="Env_Response_Regulators"/>
</dbReference>
<keyword evidence="8" id="KW-1185">Reference proteome</keyword>
<dbReference type="Pfam" id="PF00027">
    <property type="entry name" value="cNMP_binding"/>
    <property type="match status" value="1"/>
</dbReference>
<evidence type="ECO:0000256" key="1">
    <source>
        <dbReference type="ARBA" id="ARBA00023015"/>
    </source>
</evidence>
<dbReference type="AlphaFoldDB" id="A0A7Y8GW51"/>
<keyword evidence="3" id="KW-0804">Transcription</keyword>
<gene>
    <name evidence="7" type="ORF">F3K02_11925</name>
</gene>
<dbReference type="InterPro" id="IPR014710">
    <property type="entry name" value="RmlC-like_jellyroll"/>
</dbReference>
<reference evidence="7 8" key="1">
    <citation type="submission" date="2019-09" db="EMBL/GenBank/DDBJ databases">
        <title>Hydrogenophaga aromatica sp. nov., isolated from a para-xylene-degrading enrichment culture.</title>
        <authorList>
            <person name="Tancsics A."/>
            <person name="Banerjee S."/>
        </authorList>
    </citation>
    <scope>NUCLEOTIDE SEQUENCE [LARGE SCALE GENOMIC DNA]</scope>
    <source>
        <strain evidence="7 8">D2P1</strain>
    </source>
</reference>
<dbReference type="InterPro" id="IPR012318">
    <property type="entry name" value="HTH_CRP"/>
</dbReference>
<dbReference type="InterPro" id="IPR000595">
    <property type="entry name" value="cNMP-bd_dom"/>
</dbReference>
<dbReference type="InterPro" id="IPR036390">
    <property type="entry name" value="WH_DNA-bd_sf"/>
</dbReference>
<feature type="region of interest" description="Disordered" evidence="4">
    <location>
        <begin position="279"/>
        <end position="298"/>
    </location>
</feature>
<dbReference type="SUPFAM" id="SSF51206">
    <property type="entry name" value="cAMP-binding domain-like"/>
    <property type="match status" value="1"/>
</dbReference>
<organism evidence="7 8">
    <name type="scientific">Hydrogenophaga aromaticivorans</name>
    <dbReference type="NCBI Taxonomy" id="2610898"/>
    <lineage>
        <taxon>Bacteria</taxon>
        <taxon>Pseudomonadati</taxon>
        <taxon>Pseudomonadota</taxon>
        <taxon>Betaproteobacteria</taxon>
        <taxon>Burkholderiales</taxon>
        <taxon>Comamonadaceae</taxon>
        <taxon>Hydrogenophaga</taxon>
    </lineage>
</organism>
<evidence type="ECO:0000256" key="4">
    <source>
        <dbReference type="SAM" id="MobiDB-lite"/>
    </source>
</evidence>
<dbReference type="SMART" id="SM00419">
    <property type="entry name" value="HTH_CRP"/>
    <property type="match status" value="1"/>
</dbReference>
<dbReference type="PANTHER" id="PTHR24567">
    <property type="entry name" value="CRP FAMILY TRANSCRIPTIONAL REGULATORY PROTEIN"/>
    <property type="match status" value="1"/>
</dbReference>